<reference evidence="6" key="1">
    <citation type="submission" date="2018-08" db="EMBL/GenBank/DDBJ databases">
        <authorList>
            <person name="Ferrada E.E."/>
            <person name="Latorre B.A."/>
        </authorList>
    </citation>
    <scope>NUCLEOTIDE SEQUENCE [LARGE SCALE GENOMIC DNA]</scope>
    <source>
        <strain evidence="6">Propionibacterium_australiense1</strain>
    </source>
</reference>
<evidence type="ECO:0000313" key="8">
    <source>
        <dbReference type="Proteomes" id="UP000279336"/>
    </source>
</evidence>
<evidence type="ECO:0000313" key="5">
    <source>
        <dbReference type="EMBL" id="RLP11341.1"/>
    </source>
</evidence>
<dbReference type="CDD" id="cd09726">
    <property type="entry name" value="RAMP_I_III"/>
    <property type="match status" value="1"/>
</dbReference>
<evidence type="ECO:0000256" key="3">
    <source>
        <dbReference type="SAM" id="MobiDB-lite"/>
    </source>
</evidence>
<feature type="domain" description="CRISPR type III-associated protein" evidence="4">
    <location>
        <begin position="9"/>
        <end position="172"/>
    </location>
</feature>
<comment type="subunit">
    <text evidence="2">Part of the Csm effector complex that includes Cas10, Csm2, Csm3, Csm4 and Csm5.</text>
</comment>
<dbReference type="PANTHER" id="PTHR35579:SF6">
    <property type="entry name" value="DUF324 DOMAIN-CONTAINING PROTEIN"/>
    <property type="match status" value="1"/>
</dbReference>
<evidence type="ECO:0000256" key="1">
    <source>
        <dbReference type="ARBA" id="ARBA00023118"/>
    </source>
</evidence>
<proteinExistence type="predicted"/>
<dbReference type="AlphaFoldDB" id="A0A383S4Y8"/>
<dbReference type="Pfam" id="PF03787">
    <property type="entry name" value="RAMPs"/>
    <property type="match status" value="2"/>
</dbReference>
<feature type="region of interest" description="Disordered" evidence="3">
    <location>
        <begin position="194"/>
        <end position="213"/>
    </location>
</feature>
<feature type="region of interest" description="Disordered" evidence="3">
    <location>
        <begin position="306"/>
        <end position="335"/>
    </location>
</feature>
<dbReference type="Proteomes" id="UP000263928">
    <property type="component" value="Unassembled WGS sequence"/>
</dbReference>
<sequence length="492" mass="52763">MKRTYVRVTLQLESSWRIGAWDSSGADTVSTLTAPGGAPVVPGSSIAGSLRHAVAKELREQLFGPELSTESTGNNKTKLSASPWWVLGTVVRGAEITQRQRNRIDRTRGSASERALYRVEEVVPPENTKTEVLVYLRREHEPGEQVIEPLLEALRAWRPRVGGGASIGMGRARITELVHRTLDLDDPGDLMALVSATGGGPDGQDDERPAPAKRADALLQGAESVSIESGNRTMPPYLDHVIKALLHQRSDQGHGDQPFLTAELAVDFLAVPDVQADRIHGSSWKGLLRSRVEYIGRSLGHVVCGAGRDETGGDGPETDTRHREVGTQGADGGDPDTGDEQWTGCGHCAVCRFFGSTERPGVVAFADSPFEFTGSGQHEVRTRQRIAIDRFTGGVRDGALWPQLYLQDVRLRLVVDVNPLAAALSPSPGDEWVGQALLHSLRDLDDGLIGVGPEGAAGYGTAKVDSVMVGGERIDLGDLDPIPAPTEKEAAS</sequence>
<dbReference type="EMBL" id="RCIW01000005">
    <property type="protein sequence ID" value="RLP11341.1"/>
    <property type="molecule type" value="Genomic_DNA"/>
</dbReference>
<reference evidence="7" key="2">
    <citation type="submission" date="2018-08" db="EMBL/GenBank/DDBJ databases">
        <authorList>
            <person name="Hornung B."/>
        </authorList>
    </citation>
    <scope>NUCLEOTIDE SEQUENCE [LARGE SCALE GENOMIC DNA]</scope>
</reference>
<evidence type="ECO:0000313" key="6">
    <source>
        <dbReference type="EMBL" id="SYZ32977.1"/>
    </source>
</evidence>
<gene>
    <name evidence="5" type="ORF">D7U36_04290</name>
    <name evidence="6" type="ORF">PROPAUS_0888</name>
</gene>
<accession>A0A383S4Y8</accession>
<dbReference type="RefSeq" id="WP_119161349.1">
    <property type="nucleotide sequence ID" value="NZ_LR134442.1"/>
</dbReference>
<dbReference type="GO" id="GO:0051607">
    <property type="term" value="P:defense response to virus"/>
    <property type="evidence" value="ECO:0007669"/>
    <property type="project" value="UniProtKB-KW"/>
</dbReference>
<evidence type="ECO:0000259" key="4">
    <source>
        <dbReference type="Pfam" id="PF03787"/>
    </source>
</evidence>
<dbReference type="OrthoDB" id="5242922at2"/>
<evidence type="ECO:0000256" key="2">
    <source>
        <dbReference type="ARBA" id="ARBA00093789"/>
    </source>
</evidence>
<dbReference type="InterPro" id="IPR005537">
    <property type="entry name" value="RAMP_III_fam"/>
</dbReference>
<feature type="domain" description="CRISPR type III-associated protein" evidence="4">
    <location>
        <begin position="277"/>
        <end position="461"/>
    </location>
</feature>
<protein>
    <submittedName>
        <fullName evidence="6">CRISPR type III-associated RAMP protein</fullName>
    </submittedName>
</protein>
<keyword evidence="7" id="KW-1185">Reference proteome</keyword>
<organism evidence="6 7">
    <name type="scientific">Propionibacterium australiense</name>
    <dbReference type="NCBI Taxonomy" id="119981"/>
    <lineage>
        <taxon>Bacteria</taxon>
        <taxon>Bacillati</taxon>
        <taxon>Actinomycetota</taxon>
        <taxon>Actinomycetes</taxon>
        <taxon>Propionibacteriales</taxon>
        <taxon>Propionibacteriaceae</taxon>
        <taxon>Propionibacterium</taxon>
    </lineage>
</organism>
<evidence type="ECO:0000313" key="7">
    <source>
        <dbReference type="Proteomes" id="UP000263928"/>
    </source>
</evidence>
<dbReference type="PANTHER" id="PTHR35579">
    <property type="entry name" value="CRISPR SYSTEM CMS ENDORIBONUCLEASE CSM3"/>
    <property type="match status" value="1"/>
</dbReference>
<dbReference type="EMBL" id="UNQJ01000004">
    <property type="protein sequence ID" value="SYZ32977.1"/>
    <property type="molecule type" value="Genomic_DNA"/>
</dbReference>
<reference evidence="5 8" key="3">
    <citation type="submission" date="2018-10" db="EMBL/GenBank/DDBJ databases">
        <title>Propionibacterium australiense Genome Sequencing and Assembly.</title>
        <authorList>
            <person name="Bernier A.-M."/>
            <person name="Bernard K."/>
        </authorList>
    </citation>
    <scope>NUCLEOTIDE SEQUENCE [LARGE SCALE GENOMIC DNA]</scope>
    <source>
        <strain evidence="5 8">NML98A078</strain>
    </source>
</reference>
<name>A0A383S4Y8_9ACTN</name>
<dbReference type="InterPro" id="IPR052216">
    <property type="entry name" value="CRISPR_Csm3_endoribonuclease"/>
</dbReference>
<dbReference type="Proteomes" id="UP000279336">
    <property type="component" value="Unassembled WGS sequence"/>
</dbReference>
<keyword evidence="1" id="KW-0051">Antiviral defense</keyword>